<proteinExistence type="predicted"/>
<sequence length="357" mass="38045">MSDARAERIKWASLAGIVVQNSGLFVVTRYSRKPDENGALYLTSVVVLVVEVCKLLICLSMLLLEGPSRFVSGLRQHVWIESNETLKLGVPAFCYAIQNNLVFVAISNLSAAAAQVLYQTKTLSTAAFTVAILGKSFQPIQWASFALLSVGVVLVQSQDAKSSASPTGASPMLGVSAALSAATLSGFAGVYLEKMFTSGGSSLWMRNVQLCLFAIPLQVVTIYQLDREAVADGGLLQGFQPSTWAVVAVQVAGALLTAFVIKFAGNVLKTFATVLAILCTCFVSTFLFDFTPTLLFGFGVALTAVSIWMYSSPSLYPNRFPTVQPKKAVTSEARGDADDEDAPLMSPPGRSSPVRGQ</sequence>
<comment type="caution">
    <text evidence="7">The sequence shown here is derived from an EMBL/GenBank/DDBJ whole genome shotgun (WGS) entry which is preliminary data.</text>
</comment>
<accession>A0A0M0JPQ9</accession>
<dbReference type="InterPro" id="IPR037185">
    <property type="entry name" value="EmrE-like"/>
</dbReference>
<keyword evidence="8" id="KW-1185">Reference proteome</keyword>
<evidence type="ECO:0000256" key="6">
    <source>
        <dbReference type="SAM" id="Phobius"/>
    </source>
</evidence>
<dbReference type="Proteomes" id="UP000037460">
    <property type="component" value="Unassembled WGS sequence"/>
</dbReference>
<evidence type="ECO:0000256" key="5">
    <source>
        <dbReference type="SAM" id="MobiDB-lite"/>
    </source>
</evidence>
<feature type="region of interest" description="Disordered" evidence="5">
    <location>
        <begin position="327"/>
        <end position="357"/>
    </location>
</feature>
<evidence type="ECO:0000313" key="8">
    <source>
        <dbReference type="Proteomes" id="UP000037460"/>
    </source>
</evidence>
<feature type="transmembrane region" description="Helical" evidence="6">
    <location>
        <begin position="39"/>
        <end position="64"/>
    </location>
</feature>
<dbReference type="AlphaFoldDB" id="A0A0M0JPQ9"/>
<dbReference type="NCBIfam" id="TIGR00803">
    <property type="entry name" value="nst"/>
    <property type="match status" value="1"/>
</dbReference>
<protein>
    <submittedName>
        <fullName evidence="7">Udp-galactose translocator</fullName>
    </submittedName>
</protein>
<dbReference type="PANTHER" id="PTHR10231">
    <property type="entry name" value="NUCLEOTIDE-SUGAR TRANSMEMBRANE TRANSPORTER"/>
    <property type="match status" value="1"/>
</dbReference>
<feature type="transmembrane region" description="Helical" evidence="6">
    <location>
        <begin position="243"/>
        <end position="261"/>
    </location>
</feature>
<evidence type="ECO:0000256" key="3">
    <source>
        <dbReference type="ARBA" id="ARBA00022989"/>
    </source>
</evidence>
<reference evidence="8" key="1">
    <citation type="journal article" date="2015" name="PLoS Genet.">
        <title>Genome Sequence and Transcriptome Analyses of Chrysochromulina tobin: Metabolic Tools for Enhanced Algal Fitness in the Prominent Order Prymnesiales (Haptophyceae).</title>
        <authorList>
            <person name="Hovde B.T."/>
            <person name="Deodato C.R."/>
            <person name="Hunsperger H.M."/>
            <person name="Ryken S.A."/>
            <person name="Yost W."/>
            <person name="Jha R.K."/>
            <person name="Patterson J."/>
            <person name="Monnat R.J. Jr."/>
            <person name="Barlow S.B."/>
            <person name="Starkenburg S.R."/>
            <person name="Cattolico R.A."/>
        </authorList>
    </citation>
    <scope>NUCLEOTIDE SEQUENCE</scope>
    <source>
        <strain evidence="8">CCMP291</strain>
    </source>
</reference>
<feature type="transmembrane region" description="Helical" evidence="6">
    <location>
        <begin position="139"/>
        <end position="157"/>
    </location>
</feature>
<gene>
    <name evidence="7" type="ORF">Ctob_004336</name>
</gene>
<feature type="transmembrane region" description="Helical" evidence="6">
    <location>
        <begin position="204"/>
        <end position="223"/>
    </location>
</feature>
<dbReference type="InterPro" id="IPR007271">
    <property type="entry name" value="Nuc_sug_transpt"/>
</dbReference>
<organism evidence="7 8">
    <name type="scientific">Chrysochromulina tobinii</name>
    <dbReference type="NCBI Taxonomy" id="1460289"/>
    <lineage>
        <taxon>Eukaryota</taxon>
        <taxon>Haptista</taxon>
        <taxon>Haptophyta</taxon>
        <taxon>Prymnesiophyceae</taxon>
        <taxon>Prymnesiales</taxon>
        <taxon>Chrysochromulinaceae</taxon>
        <taxon>Chrysochromulina</taxon>
    </lineage>
</organism>
<dbReference type="Pfam" id="PF04142">
    <property type="entry name" value="Nuc_sug_transp"/>
    <property type="match status" value="1"/>
</dbReference>
<evidence type="ECO:0000256" key="1">
    <source>
        <dbReference type="ARBA" id="ARBA00004141"/>
    </source>
</evidence>
<dbReference type="GO" id="GO:0015165">
    <property type="term" value="F:pyrimidine nucleotide-sugar transmembrane transporter activity"/>
    <property type="evidence" value="ECO:0007669"/>
    <property type="project" value="InterPro"/>
</dbReference>
<dbReference type="EMBL" id="JWZX01002597">
    <property type="protein sequence ID" value="KOO28248.1"/>
    <property type="molecule type" value="Genomic_DNA"/>
</dbReference>
<name>A0A0M0JPQ9_9EUKA</name>
<keyword evidence="2 6" id="KW-0812">Transmembrane</keyword>
<feature type="transmembrane region" description="Helical" evidence="6">
    <location>
        <begin position="294"/>
        <end position="311"/>
    </location>
</feature>
<dbReference type="OrthoDB" id="408493at2759"/>
<dbReference type="PIRSF" id="PIRSF005799">
    <property type="entry name" value="UDP-gal_transpt"/>
    <property type="match status" value="1"/>
</dbReference>
<keyword evidence="3 6" id="KW-1133">Transmembrane helix</keyword>
<feature type="transmembrane region" description="Helical" evidence="6">
    <location>
        <begin position="101"/>
        <end position="118"/>
    </location>
</feature>
<evidence type="ECO:0000256" key="4">
    <source>
        <dbReference type="ARBA" id="ARBA00023136"/>
    </source>
</evidence>
<dbReference type="GO" id="GO:0000139">
    <property type="term" value="C:Golgi membrane"/>
    <property type="evidence" value="ECO:0007669"/>
    <property type="project" value="InterPro"/>
</dbReference>
<feature type="transmembrane region" description="Helical" evidence="6">
    <location>
        <begin position="169"/>
        <end position="192"/>
    </location>
</feature>
<keyword evidence="4 6" id="KW-0472">Membrane</keyword>
<evidence type="ECO:0000313" key="7">
    <source>
        <dbReference type="EMBL" id="KOO28248.1"/>
    </source>
</evidence>
<dbReference type="SUPFAM" id="SSF103481">
    <property type="entry name" value="Multidrug resistance efflux transporter EmrE"/>
    <property type="match status" value="1"/>
</dbReference>
<comment type="subcellular location">
    <subcellularLocation>
        <location evidence="1">Membrane</location>
        <topology evidence="1">Multi-pass membrane protein</topology>
    </subcellularLocation>
</comment>
<evidence type="ECO:0000256" key="2">
    <source>
        <dbReference type="ARBA" id="ARBA00022692"/>
    </source>
</evidence>
<feature type="transmembrane region" description="Helical" evidence="6">
    <location>
        <begin position="268"/>
        <end position="288"/>
    </location>
</feature>